<keyword evidence="15" id="KW-1185">Reference proteome</keyword>
<evidence type="ECO:0000256" key="11">
    <source>
        <dbReference type="ARBA" id="ARBA00048493"/>
    </source>
</evidence>
<evidence type="ECO:0000256" key="4">
    <source>
        <dbReference type="ARBA" id="ARBA00012457"/>
    </source>
</evidence>
<dbReference type="AlphaFoldDB" id="A0ABD6CIM6"/>
<organism evidence="14 15">
    <name type="scientific">Halobellus rarus</name>
    <dbReference type="NCBI Taxonomy" id="1126237"/>
    <lineage>
        <taxon>Archaea</taxon>
        <taxon>Methanobacteriati</taxon>
        <taxon>Methanobacteriota</taxon>
        <taxon>Stenosarchaea group</taxon>
        <taxon>Halobacteria</taxon>
        <taxon>Halobacteriales</taxon>
        <taxon>Haloferacaceae</taxon>
        <taxon>Halobellus</taxon>
    </lineage>
</organism>
<evidence type="ECO:0000256" key="8">
    <source>
        <dbReference type="ARBA" id="ARBA00023268"/>
    </source>
</evidence>
<feature type="domain" description="Nucleotidyl transferase" evidence="12">
    <location>
        <begin position="2"/>
        <end position="230"/>
    </location>
</feature>
<comment type="catalytic activity">
    <reaction evidence="11">
        <text>N-acetyl-alpha-D-glucosamine 1-phosphate + UTP + H(+) = UDP-N-acetyl-alpha-D-glucosamine + diphosphate</text>
        <dbReference type="Rhea" id="RHEA:13509"/>
        <dbReference type="ChEBI" id="CHEBI:15378"/>
        <dbReference type="ChEBI" id="CHEBI:33019"/>
        <dbReference type="ChEBI" id="CHEBI:46398"/>
        <dbReference type="ChEBI" id="CHEBI:57705"/>
        <dbReference type="ChEBI" id="CHEBI:57776"/>
        <dbReference type="EC" id="2.7.7.23"/>
    </reaction>
</comment>
<dbReference type="GO" id="GO:0003977">
    <property type="term" value="F:UDP-N-acetylglucosamine diphosphorylase activity"/>
    <property type="evidence" value="ECO:0007669"/>
    <property type="project" value="UniProtKB-EC"/>
</dbReference>
<evidence type="ECO:0000256" key="9">
    <source>
        <dbReference type="ARBA" id="ARBA00023315"/>
    </source>
</evidence>
<dbReference type="CDD" id="cd04181">
    <property type="entry name" value="NTP_transferase"/>
    <property type="match status" value="1"/>
</dbReference>
<keyword evidence="9" id="KW-0012">Acyltransferase</keyword>
<dbReference type="EMBL" id="JBHUDK010000002">
    <property type="protein sequence ID" value="MFD1597512.1"/>
    <property type="molecule type" value="Genomic_DNA"/>
</dbReference>
<dbReference type="Pfam" id="PF25087">
    <property type="entry name" value="GMPPB_C"/>
    <property type="match status" value="1"/>
</dbReference>
<evidence type="ECO:0000256" key="10">
    <source>
        <dbReference type="ARBA" id="ARBA00048247"/>
    </source>
</evidence>
<dbReference type="SUPFAM" id="SSF51161">
    <property type="entry name" value="Trimeric LpxA-like enzymes"/>
    <property type="match status" value="1"/>
</dbReference>
<dbReference type="InterPro" id="IPR011004">
    <property type="entry name" value="Trimer_LpxA-like_sf"/>
</dbReference>
<dbReference type="EC" id="2.3.1.157" evidence="3"/>
<comment type="catalytic activity">
    <reaction evidence="10">
        <text>alpha-D-glucosamine 1-phosphate + acetyl-CoA = N-acetyl-alpha-D-glucosamine 1-phosphate + CoA + H(+)</text>
        <dbReference type="Rhea" id="RHEA:13725"/>
        <dbReference type="ChEBI" id="CHEBI:15378"/>
        <dbReference type="ChEBI" id="CHEBI:57287"/>
        <dbReference type="ChEBI" id="CHEBI:57288"/>
        <dbReference type="ChEBI" id="CHEBI:57776"/>
        <dbReference type="ChEBI" id="CHEBI:58516"/>
        <dbReference type="EC" id="2.3.1.157"/>
    </reaction>
</comment>
<dbReference type="SUPFAM" id="SSF53448">
    <property type="entry name" value="Nucleotide-diphospho-sugar transferases"/>
    <property type="match status" value="1"/>
</dbReference>
<evidence type="ECO:0000256" key="3">
    <source>
        <dbReference type="ARBA" id="ARBA00012225"/>
    </source>
</evidence>
<dbReference type="PANTHER" id="PTHR43584">
    <property type="entry name" value="NUCLEOTIDYL TRANSFERASE"/>
    <property type="match status" value="1"/>
</dbReference>
<dbReference type="Pfam" id="PF00483">
    <property type="entry name" value="NTP_transferase"/>
    <property type="match status" value="1"/>
</dbReference>
<evidence type="ECO:0000259" key="12">
    <source>
        <dbReference type="Pfam" id="PF00483"/>
    </source>
</evidence>
<evidence type="ECO:0000313" key="15">
    <source>
        <dbReference type="Proteomes" id="UP001597085"/>
    </source>
</evidence>
<comment type="pathway">
    <text evidence="1">Nucleotide-sugar biosynthesis; UDP-N-acetyl-alpha-D-glucosamine biosynthesis; N-acetyl-alpha-D-glucosamine 1-phosphate from alpha-D-glucosamine 6-phosphate (route II): step 2/2.</text>
</comment>
<dbReference type="EC" id="2.7.7.23" evidence="4"/>
<feature type="domain" description="Mannose-1-phosphate guanyltransferase C-terminal" evidence="13">
    <location>
        <begin position="257"/>
        <end position="376"/>
    </location>
</feature>
<sequence length="388" mass="41201">MKAVVLAAGKGRRLWPLTENRPKPMLPVANRPILEHIFDALAQTAVSEVLCVVGANRERIQNHVGGTYRDLEISYVVQEPQLGTGHALLQAESLLGESFIALNGDRIIDAELIEAVIDRQRETTEPVMAITRVKEPSRYGVVALDGKTVIGLDEQPLPDRTKSNYINAGVYAFGPEIFAAIRRIDTHGEQALTDALASYIDDRRLEAVRYRGTWLDISKPWDLLTVNSTLLGTERAPKAPGRSTAIDESAVVADGTAIGDDTVIHPQAAVLGGVSLGDNVSVGAGTIVENAILLSDVTLKRGAVVTDCIVGANTTLGPNTTIEGGRADVILEETLHQDVTLGALLGDNVAGGGNVTITPGTIVGNDVTLGSGTYVSRQVDDDSHVQRG</sequence>
<evidence type="ECO:0000256" key="1">
    <source>
        <dbReference type="ARBA" id="ARBA00005166"/>
    </source>
</evidence>
<name>A0ABD6CIM6_9EURY</name>
<keyword evidence="7" id="KW-0548">Nucleotidyltransferase</keyword>
<keyword evidence="6" id="KW-0808">Transferase</keyword>
<evidence type="ECO:0000256" key="6">
    <source>
        <dbReference type="ARBA" id="ARBA00022679"/>
    </source>
</evidence>
<evidence type="ECO:0000259" key="13">
    <source>
        <dbReference type="Pfam" id="PF25087"/>
    </source>
</evidence>
<proteinExistence type="predicted"/>
<dbReference type="RefSeq" id="WP_256421612.1">
    <property type="nucleotide sequence ID" value="NZ_JANHDI010000008.1"/>
</dbReference>
<dbReference type="Gene3D" id="3.90.550.10">
    <property type="entry name" value="Spore Coat Polysaccharide Biosynthesis Protein SpsA, Chain A"/>
    <property type="match status" value="1"/>
</dbReference>
<dbReference type="InterPro" id="IPR029044">
    <property type="entry name" value="Nucleotide-diphossugar_trans"/>
</dbReference>
<evidence type="ECO:0000256" key="5">
    <source>
        <dbReference type="ARBA" id="ARBA00013414"/>
    </source>
</evidence>
<protein>
    <recommendedName>
        <fullName evidence="5">Bifunctional protein GlmU</fullName>
        <ecNumber evidence="3">2.3.1.157</ecNumber>
        <ecNumber evidence="4">2.7.7.23</ecNumber>
    </recommendedName>
</protein>
<dbReference type="InterPro" id="IPR056729">
    <property type="entry name" value="GMPPB_C"/>
</dbReference>
<dbReference type="PANTHER" id="PTHR43584:SF8">
    <property type="entry name" value="N-ACETYLMURAMATE ALPHA-1-PHOSPHATE URIDYLYLTRANSFERASE"/>
    <property type="match status" value="1"/>
</dbReference>
<evidence type="ECO:0000256" key="2">
    <source>
        <dbReference type="ARBA" id="ARBA00005208"/>
    </source>
</evidence>
<gene>
    <name evidence="14" type="ORF">ACFSBX_00795</name>
</gene>
<dbReference type="GO" id="GO:0019134">
    <property type="term" value="F:glucosamine-1-phosphate N-acetyltransferase activity"/>
    <property type="evidence" value="ECO:0007669"/>
    <property type="project" value="UniProtKB-EC"/>
</dbReference>
<comment type="pathway">
    <text evidence="2">Nucleotide-sugar biosynthesis; UDP-N-acetyl-alpha-D-glucosamine biosynthesis; UDP-N-acetyl-alpha-D-glucosamine from N-acetyl-alpha-D-glucosamine 1-phosphate: step 1/1.</text>
</comment>
<keyword evidence="8" id="KW-0511">Multifunctional enzyme</keyword>
<dbReference type="Proteomes" id="UP001597085">
    <property type="component" value="Unassembled WGS sequence"/>
</dbReference>
<reference evidence="14 15" key="1">
    <citation type="journal article" date="2019" name="Int. J. Syst. Evol. Microbiol.">
        <title>The Global Catalogue of Microorganisms (GCM) 10K type strain sequencing project: providing services to taxonomists for standard genome sequencing and annotation.</title>
        <authorList>
            <consortium name="The Broad Institute Genomics Platform"/>
            <consortium name="The Broad Institute Genome Sequencing Center for Infectious Disease"/>
            <person name="Wu L."/>
            <person name="Ma J."/>
        </authorList>
    </citation>
    <scope>NUCLEOTIDE SEQUENCE [LARGE SCALE GENOMIC DNA]</scope>
    <source>
        <strain evidence="14 15">CGMCC 1.12121</strain>
    </source>
</reference>
<evidence type="ECO:0000256" key="7">
    <source>
        <dbReference type="ARBA" id="ARBA00022695"/>
    </source>
</evidence>
<accession>A0ABD6CIM6</accession>
<dbReference type="InterPro" id="IPR050065">
    <property type="entry name" value="GlmU-like"/>
</dbReference>
<comment type="caution">
    <text evidence="14">The sequence shown here is derived from an EMBL/GenBank/DDBJ whole genome shotgun (WGS) entry which is preliminary data.</text>
</comment>
<dbReference type="InterPro" id="IPR005835">
    <property type="entry name" value="NTP_transferase_dom"/>
</dbReference>
<dbReference type="Gene3D" id="2.160.10.10">
    <property type="entry name" value="Hexapeptide repeat proteins"/>
    <property type="match status" value="1"/>
</dbReference>
<evidence type="ECO:0000313" key="14">
    <source>
        <dbReference type="EMBL" id="MFD1597512.1"/>
    </source>
</evidence>